<feature type="non-terminal residue" evidence="3">
    <location>
        <position position="1"/>
    </location>
</feature>
<dbReference type="Pfam" id="PF01370">
    <property type="entry name" value="Epimerase"/>
    <property type="match status" value="1"/>
</dbReference>
<evidence type="ECO:0000259" key="2">
    <source>
        <dbReference type="Pfam" id="PF01370"/>
    </source>
</evidence>
<dbReference type="AlphaFoldDB" id="A0A381ZEE9"/>
<evidence type="ECO:0000256" key="1">
    <source>
        <dbReference type="ARBA" id="ARBA00007637"/>
    </source>
</evidence>
<name>A0A381ZEE9_9ZZZZ</name>
<dbReference type="EMBL" id="UINC01020956">
    <property type="protein sequence ID" value="SVA87494.1"/>
    <property type="molecule type" value="Genomic_DNA"/>
</dbReference>
<dbReference type="PANTHER" id="PTHR43000">
    <property type="entry name" value="DTDP-D-GLUCOSE 4,6-DEHYDRATASE-RELATED"/>
    <property type="match status" value="1"/>
</dbReference>
<gene>
    <name evidence="3" type="ORF">METZ01_LOCUS140348</name>
</gene>
<comment type="similarity">
    <text evidence="1">Belongs to the NAD(P)-dependent epimerase/dehydratase family.</text>
</comment>
<reference evidence="3" key="1">
    <citation type="submission" date="2018-05" db="EMBL/GenBank/DDBJ databases">
        <authorList>
            <person name="Lanie J.A."/>
            <person name="Ng W.-L."/>
            <person name="Kazmierczak K.M."/>
            <person name="Andrzejewski T.M."/>
            <person name="Davidsen T.M."/>
            <person name="Wayne K.J."/>
            <person name="Tettelin H."/>
            <person name="Glass J.I."/>
            <person name="Rusch D."/>
            <person name="Podicherti R."/>
            <person name="Tsui H.-C.T."/>
            <person name="Winkler M.E."/>
        </authorList>
    </citation>
    <scope>NUCLEOTIDE SEQUENCE</scope>
</reference>
<dbReference type="InterPro" id="IPR001509">
    <property type="entry name" value="Epimerase_deHydtase"/>
</dbReference>
<proteinExistence type="inferred from homology"/>
<evidence type="ECO:0000313" key="3">
    <source>
        <dbReference type="EMBL" id="SVA87494.1"/>
    </source>
</evidence>
<dbReference type="InterPro" id="IPR036291">
    <property type="entry name" value="NAD(P)-bd_dom_sf"/>
</dbReference>
<dbReference type="SUPFAM" id="SSF51735">
    <property type="entry name" value="NAD(P)-binding Rossmann-fold domains"/>
    <property type="match status" value="1"/>
</dbReference>
<accession>A0A381ZEE9</accession>
<protein>
    <recommendedName>
        <fullName evidence="2">NAD-dependent epimerase/dehydratase domain-containing protein</fullName>
    </recommendedName>
</protein>
<sequence length="321" mass="35248">ELARTGYQTDAARDHNWALLEALGVEMLRGDIRDLDSLLDASSGCDYLIHTAAQPAVTISMEDPLLDQATNVMGTLHVLEAARRHDVPVASCATIHVYGNWVNDTLGETETRYVREPAAIAEDEPTMRGYLTPLHASKASAEHYVSVYASTYGVRAASFRLTGIYGSRQLGGEDHGWVANFAIRNMLGWPVTVFGTGKQVRDVIYATDVVEAFLAFFENGEAGIYNIGGGTESTISLLECITLLDDLTGRKTDVRMEDARFGDLKYFICDISRAREKLSWEPRIRPAEGVPMLIEWAENNRHLFSGGDSTALSTGHEGADE</sequence>
<organism evidence="3">
    <name type="scientific">marine metagenome</name>
    <dbReference type="NCBI Taxonomy" id="408172"/>
    <lineage>
        <taxon>unclassified sequences</taxon>
        <taxon>metagenomes</taxon>
        <taxon>ecological metagenomes</taxon>
    </lineage>
</organism>
<dbReference type="Gene3D" id="3.40.50.720">
    <property type="entry name" value="NAD(P)-binding Rossmann-like Domain"/>
    <property type="match status" value="1"/>
</dbReference>
<feature type="domain" description="NAD-dependent epimerase/dehydratase" evidence="2">
    <location>
        <begin position="13"/>
        <end position="228"/>
    </location>
</feature>